<reference evidence="1" key="2">
    <citation type="journal article" date="2015" name="Data Brief">
        <title>Shoot transcriptome of the giant reed, Arundo donax.</title>
        <authorList>
            <person name="Barrero R.A."/>
            <person name="Guerrero F.D."/>
            <person name="Moolhuijzen P."/>
            <person name="Goolsby J.A."/>
            <person name="Tidwell J."/>
            <person name="Bellgard S.E."/>
            <person name="Bellgard M.I."/>
        </authorList>
    </citation>
    <scope>NUCLEOTIDE SEQUENCE</scope>
    <source>
        <tissue evidence="1">Shoot tissue taken approximately 20 cm above the soil surface</tissue>
    </source>
</reference>
<proteinExistence type="predicted"/>
<evidence type="ECO:0000313" key="1">
    <source>
        <dbReference type="EMBL" id="JAE18959.1"/>
    </source>
</evidence>
<reference evidence="1" key="1">
    <citation type="submission" date="2014-09" db="EMBL/GenBank/DDBJ databases">
        <authorList>
            <person name="Magalhaes I.L.F."/>
            <person name="Oliveira U."/>
            <person name="Santos F.R."/>
            <person name="Vidigal T.H.D.A."/>
            <person name="Brescovit A.D."/>
            <person name="Santos A.J."/>
        </authorList>
    </citation>
    <scope>NUCLEOTIDE SEQUENCE</scope>
    <source>
        <tissue evidence="1">Shoot tissue taken approximately 20 cm above the soil surface</tissue>
    </source>
</reference>
<sequence length="31" mass="3600">MLNSFKYCSPPPPPAPLFLFIYSRLTACRIR</sequence>
<organism evidence="1">
    <name type="scientific">Arundo donax</name>
    <name type="common">Giant reed</name>
    <name type="synonym">Donax arundinaceus</name>
    <dbReference type="NCBI Taxonomy" id="35708"/>
    <lineage>
        <taxon>Eukaryota</taxon>
        <taxon>Viridiplantae</taxon>
        <taxon>Streptophyta</taxon>
        <taxon>Embryophyta</taxon>
        <taxon>Tracheophyta</taxon>
        <taxon>Spermatophyta</taxon>
        <taxon>Magnoliopsida</taxon>
        <taxon>Liliopsida</taxon>
        <taxon>Poales</taxon>
        <taxon>Poaceae</taxon>
        <taxon>PACMAD clade</taxon>
        <taxon>Arundinoideae</taxon>
        <taxon>Arundineae</taxon>
        <taxon>Arundo</taxon>
    </lineage>
</organism>
<protein>
    <submittedName>
        <fullName evidence="1">Uncharacterized protein</fullName>
    </submittedName>
</protein>
<dbReference type="AlphaFoldDB" id="A0A0A9G652"/>
<name>A0A0A9G652_ARUDO</name>
<dbReference type="EMBL" id="GBRH01178937">
    <property type="protein sequence ID" value="JAE18959.1"/>
    <property type="molecule type" value="Transcribed_RNA"/>
</dbReference>
<accession>A0A0A9G652</accession>